<gene>
    <name evidence="1" type="ORF">KK083_07385</name>
</gene>
<reference evidence="1 2" key="1">
    <citation type="submission" date="2021-05" db="EMBL/GenBank/DDBJ databases">
        <title>A Polyphasic approach of four new species of the genus Ohtaekwangia: Ohtaekwangia histidinii sp. nov., Ohtaekwangia cretensis sp. nov., Ohtaekwangia indiensis sp. nov., Ohtaekwangia reichenbachii sp. nov. from diverse environment.</title>
        <authorList>
            <person name="Octaviana S."/>
        </authorList>
    </citation>
    <scope>NUCLEOTIDE SEQUENCE [LARGE SCALE GENOMIC DNA]</scope>
    <source>
        <strain evidence="1 2">PWU4</strain>
    </source>
</reference>
<proteinExistence type="predicted"/>
<sequence length="297" mass="33050">MKNAVHLIAAVFILASAGTIQGQVAVKLRKTIFENTKEAEKPASVTATFPEEKDEFIAIHAALGIGIENQTTTFMPMVEWHYNNIIDKPQNNVKAGLMINGGRFLNAIVVDAATTWNNDRIKEEEKLQGMLTVFPVLATNVIGGLTPNTWHAPGATGGIISNGDSRYFWKPSIGFNYDRIYQASPESKNGNIARYALMVVFEANFLQHQYAVNISGTQQNVSYSLLGTSISFQYLKDFHNNIEEKTDHPLLNATIYVNLSKDREATSRLGVDFVRGRDPLTGLAWQQYYAVSFKIKI</sequence>
<dbReference type="EMBL" id="JAHESF010000005">
    <property type="protein sequence ID" value="MBT1696690.1"/>
    <property type="molecule type" value="Genomic_DNA"/>
</dbReference>
<evidence type="ECO:0000313" key="1">
    <source>
        <dbReference type="EMBL" id="MBT1696690.1"/>
    </source>
</evidence>
<organism evidence="1 2">
    <name type="scientific">Chryseosolibacter histidini</name>
    <dbReference type="NCBI Taxonomy" id="2782349"/>
    <lineage>
        <taxon>Bacteria</taxon>
        <taxon>Pseudomonadati</taxon>
        <taxon>Bacteroidota</taxon>
        <taxon>Cytophagia</taxon>
        <taxon>Cytophagales</taxon>
        <taxon>Chryseotaleaceae</taxon>
        <taxon>Chryseosolibacter</taxon>
    </lineage>
</organism>
<comment type="caution">
    <text evidence="1">The sequence shown here is derived from an EMBL/GenBank/DDBJ whole genome shotgun (WGS) entry which is preliminary data.</text>
</comment>
<evidence type="ECO:0000313" key="2">
    <source>
        <dbReference type="Proteomes" id="UP001319200"/>
    </source>
</evidence>
<keyword evidence="2" id="KW-1185">Reference proteome</keyword>
<dbReference type="AlphaFoldDB" id="A0AAP2DIB0"/>
<dbReference type="Proteomes" id="UP001319200">
    <property type="component" value="Unassembled WGS sequence"/>
</dbReference>
<accession>A0AAP2DIB0</accession>
<protein>
    <submittedName>
        <fullName evidence="1">Uncharacterized protein</fullName>
    </submittedName>
</protein>
<dbReference type="RefSeq" id="WP_254162045.1">
    <property type="nucleotide sequence ID" value="NZ_JAHESF010000005.1"/>
</dbReference>
<name>A0AAP2DIB0_9BACT</name>